<sequence>MNKSNSRRPHSGNGALFVEGGLLSDWSAFSSPQSRGRRQNNGGSRDSRSGAGKGINPDSKSGSVSGRRSDSNKSRGNAICYLYPQENAPIDESEDCENNLVVSEPVVLVDSEKTPIVAYIDEEPGNESLNVEYLYDYTTSFMLDESLHRGLGFYDEVETSDTGADNDLHGENAETGDDLVAEMSDLDENPGYVLIGGRKIYTHDITDEDDEDDDEESSGSSASETCSATSESDGLSYSGSDIDDEVAADYFEGIGGIDKVVNVDQLLGQVSDVSSDDTDSVESFDETLQKLGGIALQEASREYGMENPVFGRKYRTKCKKPVPVKYDASFAIDDLMLVKDPRTVYGKKKHVARLPQSWPAEARKSKKLRKIPVVVEFQKVRKKKHRKEMIAAKRRDRMIRRGVDLQKINLKLQQIVLDGVDMFSFQPMHPRDCSQVRRLAAIYRLRSGCQGSGKKRKSACVGKEGDVGLICIVCQSPLLTCIICQLSIVQLIGDDKDGDFSVDGRPVKVDTYTAKNAARVGSYTPIGAQSSRKQSARNLATYPASKESKKKRSGKIGSYAAQPLSFVSSGIMDTETIELRTTESNETKGTCCESKLVSHSIEYRAFEMHTTGFGSKMMAKMGYIEGTGLGKDGQGMAQPIEVSQRPKSLGLGAEVPETSGKSSITQPRPKSTGRSAKSSGTNVKSAKSDNHKFGSFEKHTKGFGSKMMAKMGFVEGMGLGKDSQGIVSPLLAETILDLPTVPLIVVLACWLPLAALSSLVYSNLQVVPDPVATPFKFKSCIWRIKVCLSYIGVSFTYLRRLAKNRRSWGLKPLKLLVYNRCGTLVYIIAPRRGAWAEAHGLVLTDGAIDATYDLIGALLCEVLCALACMSLTGLSLKGA</sequence>
<organism evidence="3 4">
    <name type="scientific">Sesamum angolense</name>
    <dbReference type="NCBI Taxonomy" id="2727404"/>
    <lineage>
        <taxon>Eukaryota</taxon>
        <taxon>Viridiplantae</taxon>
        <taxon>Streptophyta</taxon>
        <taxon>Embryophyta</taxon>
        <taxon>Tracheophyta</taxon>
        <taxon>Spermatophyta</taxon>
        <taxon>Magnoliopsida</taxon>
        <taxon>eudicotyledons</taxon>
        <taxon>Gunneridae</taxon>
        <taxon>Pentapetalae</taxon>
        <taxon>asterids</taxon>
        <taxon>lamiids</taxon>
        <taxon>Lamiales</taxon>
        <taxon>Pedaliaceae</taxon>
        <taxon>Sesamum</taxon>
    </lineage>
</organism>
<feature type="region of interest" description="Disordered" evidence="1">
    <location>
        <begin position="644"/>
        <end position="694"/>
    </location>
</feature>
<dbReference type="Proteomes" id="UP001289374">
    <property type="component" value="Unassembled WGS sequence"/>
</dbReference>
<reference evidence="3" key="2">
    <citation type="journal article" date="2024" name="Plant">
        <title>Genomic evolution and insights into agronomic trait innovations of Sesamum species.</title>
        <authorList>
            <person name="Miao H."/>
            <person name="Wang L."/>
            <person name="Qu L."/>
            <person name="Liu H."/>
            <person name="Sun Y."/>
            <person name="Le M."/>
            <person name="Wang Q."/>
            <person name="Wei S."/>
            <person name="Zheng Y."/>
            <person name="Lin W."/>
            <person name="Duan Y."/>
            <person name="Cao H."/>
            <person name="Xiong S."/>
            <person name="Wang X."/>
            <person name="Wei L."/>
            <person name="Li C."/>
            <person name="Ma Q."/>
            <person name="Ju M."/>
            <person name="Zhao R."/>
            <person name="Li G."/>
            <person name="Mu C."/>
            <person name="Tian Q."/>
            <person name="Mei H."/>
            <person name="Zhang T."/>
            <person name="Gao T."/>
            <person name="Zhang H."/>
        </authorList>
    </citation>
    <scope>NUCLEOTIDE SEQUENCE</scope>
    <source>
        <strain evidence="3">K16</strain>
    </source>
</reference>
<dbReference type="Pfam" id="PF01585">
    <property type="entry name" value="G-patch"/>
    <property type="match status" value="2"/>
</dbReference>
<feature type="domain" description="G-patch" evidence="2">
    <location>
        <begin position="610"/>
        <end position="656"/>
    </location>
</feature>
<feature type="region of interest" description="Disordered" evidence="1">
    <location>
        <begin position="207"/>
        <end position="239"/>
    </location>
</feature>
<evidence type="ECO:0000259" key="2">
    <source>
        <dbReference type="PROSITE" id="PS50174"/>
    </source>
</evidence>
<feature type="domain" description="G-patch" evidence="2">
    <location>
        <begin position="700"/>
        <end position="733"/>
    </location>
</feature>
<name>A0AAE1X2P5_9LAMI</name>
<feature type="region of interest" description="Disordered" evidence="1">
    <location>
        <begin position="28"/>
        <end position="75"/>
    </location>
</feature>
<accession>A0AAE1X2P5</accession>
<feature type="compositionally biased region" description="Polar residues" evidence="1">
    <location>
        <begin position="527"/>
        <end position="538"/>
    </location>
</feature>
<feature type="compositionally biased region" description="Acidic residues" evidence="1">
    <location>
        <begin position="207"/>
        <end position="217"/>
    </location>
</feature>
<dbReference type="SMART" id="SM00443">
    <property type="entry name" value="G_patch"/>
    <property type="match status" value="2"/>
</dbReference>
<evidence type="ECO:0000256" key="1">
    <source>
        <dbReference type="SAM" id="MobiDB-lite"/>
    </source>
</evidence>
<evidence type="ECO:0000313" key="3">
    <source>
        <dbReference type="EMBL" id="KAK4404242.1"/>
    </source>
</evidence>
<proteinExistence type="predicted"/>
<feature type="compositionally biased region" description="Polar residues" evidence="1">
    <location>
        <begin position="659"/>
        <end position="685"/>
    </location>
</feature>
<comment type="caution">
    <text evidence="3">The sequence shown here is derived from an EMBL/GenBank/DDBJ whole genome shotgun (WGS) entry which is preliminary data.</text>
</comment>
<dbReference type="PANTHER" id="PTHR47423:SF2">
    <property type="entry name" value="PROTEIN SQS1"/>
    <property type="match status" value="1"/>
</dbReference>
<dbReference type="AlphaFoldDB" id="A0AAE1X2P5"/>
<keyword evidence="4" id="KW-1185">Reference proteome</keyword>
<evidence type="ECO:0000313" key="4">
    <source>
        <dbReference type="Proteomes" id="UP001289374"/>
    </source>
</evidence>
<dbReference type="PROSITE" id="PS50174">
    <property type="entry name" value="G_PATCH"/>
    <property type="match status" value="2"/>
</dbReference>
<dbReference type="GO" id="GO:0003676">
    <property type="term" value="F:nucleic acid binding"/>
    <property type="evidence" value="ECO:0007669"/>
    <property type="project" value="InterPro"/>
</dbReference>
<reference evidence="3" key="1">
    <citation type="submission" date="2020-06" db="EMBL/GenBank/DDBJ databases">
        <authorList>
            <person name="Li T."/>
            <person name="Hu X."/>
            <person name="Zhang T."/>
            <person name="Song X."/>
            <person name="Zhang H."/>
            <person name="Dai N."/>
            <person name="Sheng W."/>
            <person name="Hou X."/>
            <person name="Wei L."/>
        </authorList>
    </citation>
    <scope>NUCLEOTIDE SEQUENCE</scope>
    <source>
        <strain evidence="3">K16</strain>
        <tissue evidence="3">Leaf</tissue>
    </source>
</reference>
<dbReference type="PANTHER" id="PTHR47423">
    <property type="entry name" value="G-PATCH DOMAIN CONTAINING PROTEIN"/>
    <property type="match status" value="1"/>
</dbReference>
<dbReference type="InterPro" id="IPR000467">
    <property type="entry name" value="G_patch_dom"/>
</dbReference>
<gene>
    <name evidence="3" type="ORF">Sango_0792800</name>
</gene>
<dbReference type="EMBL" id="JACGWL010000004">
    <property type="protein sequence ID" value="KAK4404242.1"/>
    <property type="molecule type" value="Genomic_DNA"/>
</dbReference>
<feature type="region of interest" description="Disordered" evidence="1">
    <location>
        <begin position="527"/>
        <end position="556"/>
    </location>
</feature>
<feature type="compositionally biased region" description="Low complexity" evidence="1">
    <location>
        <begin position="218"/>
        <end position="233"/>
    </location>
</feature>
<protein>
    <submittedName>
        <fullName evidence="3">Zinc finger CCCH-type with G patch domain-containing protein</fullName>
    </submittedName>
</protein>